<feature type="domain" description="Azaphilone pigments biosynthesis cluster protein L N-terminal" evidence="2">
    <location>
        <begin position="2"/>
        <end position="141"/>
    </location>
</feature>
<evidence type="ECO:0000313" key="4">
    <source>
        <dbReference type="Proteomes" id="UP001239445"/>
    </source>
</evidence>
<organism evidence="3 4">
    <name type="scientific">Echria macrotheca</name>
    <dbReference type="NCBI Taxonomy" id="438768"/>
    <lineage>
        <taxon>Eukaryota</taxon>
        <taxon>Fungi</taxon>
        <taxon>Dikarya</taxon>
        <taxon>Ascomycota</taxon>
        <taxon>Pezizomycotina</taxon>
        <taxon>Sordariomycetes</taxon>
        <taxon>Sordariomycetidae</taxon>
        <taxon>Sordariales</taxon>
        <taxon>Schizotheciaceae</taxon>
        <taxon>Echria</taxon>
    </lineage>
</organism>
<dbReference type="Proteomes" id="UP001239445">
    <property type="component" value="Unassembled WGS sequence"/>
</dbReference>
<dbReference type="AlphaFoldDB" id="A0AAJ0BEZ2"/>
<evidence type="ECO:0000256" key="1">
    <source>
        <dbReference type="SAM" id="MobiDB-lite"/>
    </source>
</evidence>
<keyword evidence="4" id="KW-1185">Reference proteome</keyword>
<gene>
    <name evidence="3" type="ORF">QBC47DRAFT_174591</name>
</gene>
<name>A0AAJ0BEZ2_9PEZI</name>
<dbReference type="EMBL" id="MU839831">
    <property type="protein sequence ID" value="KAK1757055.1"/>
    <property type="molecule type" value="Genomic_DNA"/>
</dbReference>
<dbReference type="InterPro" id="IPR031348">
    <property type="entry name" value="PigL_N"/>
</dbReference>
<dbReference type="SUPFAM" id="SSF50978">
    <property type="entry name" value="WD40 repeat-like"/>
    <property type="match status" value="1"/>
</dbReference>
<dbReference type="Pfam" id="PF17111">
    <property type="entry name" value="PigL_N"/>
    <property type="match status" value="1"/>
</dbReference>
<feature type="region of interest" description="Disordered" evidence="1">
    <location>
        <begin position="248"/>
        <end position="283"/>
    </location>
</feature>
<evidence type="ECO:0000313" key="3">
    <source>
        <dbReference type="EMBL" id="KAK1757055.1"/>
    </source>
</evidence>
<comment type="caution">
    <text evidence="3">The sequence shown here is derived from an EMBL/GenBank/DDBJ whole genome shotgun (WGS) entry which is preliminary data.</text>
</comment>
<reference evidence="3" key="1">
    <citation type="submission" date="2023-06" db="EMBL/GenBank/DDBJ databases">
        <title>Genome-scale phylogeny and comparative genomics of the fungal order Sordariales.</title>
        <authorList>
            <consortium name="Lawrence Berkeley National Laboratory"/>
            <person name="Hensen N."/>
            <person name="Bonometti L."/>
            <person name="Westerberg I."/>
            <person name="Brannstrom I.O."/>
            <person name="Guillou S."/>
            <person name="Cros-Aarteil S."/>
            <person name="Calhoun S."/>
            <person name="Haridas S."/>
            <person name="Kuo A."/>
            <person name="Mondo S."/>
            <person name="Pangilinan J."/>
            <person name="Riley R."/>
            <person name="Labutti K."/>
            <person name="Andreopoulos B."/>
            <person name="Lipzen A."/>
            <person name="Chen C."/>
            <person name="Yanf M."/>
            <person name="Daum C."/>
            <person name="Ng V."/>
            <person name="Clum A."/>
            <person name="Steindorff A."/>
            <person name="Ohm R."/>
            <person name="Martin F."/>
            <person name="Silar P."/>
            <person name="Natvig D."/>
            <person name="Lalanne C."/>
            <person name="Gautier V."/>
            <person name="Ament-Velasquez S.L."/>
            <person name="Kruys A."/>
            <person name="Hutchinson M.I."/>
            <person name="Powell A.J."/>
            <person name="Barry K."/>
            <person name="Miller A.N."/>
            <person name="Grigoriev I.V."/>
            <person name="Debuchy R."/>
            <person name="Gladieux P."/>
            <person name="Thoren M.H."/>
            <person name="Johannesson H."/>
        </authorList>
    </citation>
    <scope>NUCLEOTIDE SEQUENCE</scope>
    <source>
        <strain evidence="3">PSN4</strain>
    </source>
</reference>
<sequence>MADPLSIAASCIAVITAAGQTAKVVRDFVRDFSHGQADVSCLSQEISQLNDVLQSIRDVEQSGDIGQARVPQRMQAQLIALVDNCRRVLAEIDEILTWYLGGSGARAAHWALSGKKKIEDQAALLEGHRKALELCLTTIDFSISCSIKVDTTALLADSHDNRGRLEELLQLVKLLPGSGDYDDSDTVQGRLDIMSRYLESLTMYTASVREDAIATGNSSLAAEFRGPPFQSAQGQHPVVVEGLSSATQRGITSQQRPAPTPSPPLRPASFNKPSPTLGKDQERMLTTRSEAKVLTRFPVNHGARLKTISISPCQRLAVYNHGENVTVWNIDRSTPLVELTPKTKGFGVGTIEKRLYRFFQGGPTMPVDQISFLGKQSNYIVIGIPHNLRTEIQVWDWMKATRHASISVYPQPSASAWVVTRGRRQVATPDINCGTLHIFRTHDSDTKEGLEEYEMDNTSSMKPFRRRIDNVAPPIVRGDLASRRLLALSADGKTVVTVRQESQPKQGHPRNDFAYISVCEIADNRATGMRALPNATGNRPGLTPRQVEVNENGTRFGIVWVTCIHDAFITIIEIQSSHLGQEGKQFERFLSQPMSSRPALPSNSRRHCKISPSCQLLAYVDHALTIYVSSINLDKPLDIEQQGVEADRIAFGAPLKLCFKESGTRPIRFWFSSCSRSLFALSDQYDLCCWDIESLMREHENQRGPEET</sequence>
<protein>
    <recommendedName>
        <fullName evidence="2">Azaphilone pigments biosynthesis cluster protein L N-terminal domain-containing protein</fullName>
    </recommendedName>
</protein>
<evidence type="ECO:0000259" key="2">
    <source>
        <dbReference type="Pfam" id="PF17111"/>
    </source>
</evidence>
<proteinExistence type="predicted"/>
<dbReference type="InterPro" id="IPR036322">
    <property type="entry name" value="WD40_repeat_dom_sf"/>
</dbReference>
<accession>A0AAJ0BEZ2</accession>